<comment type="caution">
    <text evidence="16">The sequence shown here is derived from an EMBL/GenBank/DDBJ whole genome shotgun (WGS) entry which is preliminary data.</text>
</comment>
<comment type="subcellular location">
    <subcellularLocation>
        <location evidence="2">Golgi apparatus</location>
        <location evidence="2">Golgi stack membrane</location>
        <topology evidence="2">Single-pass type II membrane protein</topology>
    </subcellularLocation>
</comment>
<dbReference type="CDD" id="cd05230">
    <property type="entry name" value="UGD_SDR_e"/>
    <property type="match status" value="1"/>
</dbReference>
<evidence type="ECO:0000256" key="11">
    <source>
        <dbReference type="ARBA" id="ARBA00023034"/>
    </source>
</evidence>
<evidence type="ECO:0000256" key="5">
    <source>
        <dbReference type="ARBA" id="ARBA00012290"/>
    </source>
</evidence>
<protein>
    <recommendedName>
        <fullName evidence="5">UDP-glucuronate decarboxylase</fullName>
        <ecNumber evidence="5">4.1.1.35</ecNumber>
    </recommendedName>
</protein>
<keyword evidence="7" id="KW-0210">Decarboxylase</keyword>
<evidence type="ECO:0000259" key="15">
    <source>
        <dbReference type="Pfam" id="PF16363"/>
    </source>
</evidence>
<keyword evidence="14" id="KW-0456">Lyase</keyword>
<evidence type="ECO:0000256" key="7">
    <source>
        <dbReference type="ARBA" id="ARBA00022793"/>
    </source>
</evidence>
<dbReference type="EMBL" id="DTMM01000169">
    <property type="protein sequence ID" value="HFT93891.1"/>
    <property type="molecule type" value="Genomic_DNA"/>
</dbReference>
<dbReference type="EC" id="4.1.1.35" evidence="5"/>
<evidence type="ECO:0000256" key="4">
    <source>
        <dbReference type="ARBA" id="ARBA00007505"/>
    </source>
</evidence>
<keyword evidence="13" id="KW-0325">Glycoprotein</keyword>
<dbReference type="PANTHER" id="PTHR43078:SF6">
    <property type="entry name" value="UDP-GLUCURONIC ACID DECARBOXYLASE 1"/>
    <property type="match status" value="1"/>
</dbReference>
<dbReference type="Gene3D" id="3.40.50.720">
    <property type="entry name" value="NAD(P)-binding Rossmann-like Domain"/>
    <property type="match status" value="1"/>
</dbReference>
<evidence type="ECO:0000256" key="10">
    <source>
        <dbReference type="ARBA" id="ARBA00023027"/>
    </source>
</evidence>
<evidence type="ECO:0000256" key="14">
    <source>
        <dbReference type="ARBA" id="ARBA00023239"/>
    </source>
</evidence>
<evidence type="ECO:0000256" key="2">
    <source>
        <dbReference type="ARBA" id="ARBA00004447"/>
    </source>
</evidence>
<keyword evidence="10" id="KW-0520">NAD</keyword>
<dbReference type="InterPro" id="IPR016040">
    <property type="entry name" value="NAD(P)-bd_dom"/>
</dbReference>
<dbReference type="SUPFAM" id="SSF51735">
    <property type="entry name" value="NAD(P)-binding Rossmann-fold domains"/>
    <property type="match status" value="1"/>
</dbReference>
<keyword evidence="8" id="KW-0735">Signal-anchor</keyword>
<evidence type="ECO:0000256" key="1">
    <source>
        <dbReference type="ARBA" id="ARBA00001911"/>
    </source>
</evidence>
<organism evidence="16">
    <name type="scientific">Leptospirillum ferriphilum</name>
    <dbReference type="NCBI Taxonomy" id="178606"/>
    <lineage>
        <taxon>Bacteria</taxon>
        <taxon>Pseudomonadati</taxon>
        <taxon>Nitrospirota</taxon>
        <taxon>Nitrospiria</taxon>
        <taxon>Nitrospirales</taxon>
        <taxon>Nitrospiraceae</taxon>
        <taxon>Leptospirillum</taxon>
    </lineage>
</organism>
<keyword evidence="11" id="KW-0333">Golgi apparatus</keyword>
<dbReference type="GO" id="GO:0005737">
    <property type="term" value="C:cytoplasm"/>
    <property type="evidence" value="ECO:0007669"/>
    <property type="project" value="TreeGrafter"/>
</dbReference>
<gene>
    <name evidence="16" type="ORF">ENX03_08165</name>
</gene>
<evidence type="ECO:0000256" key="3">
    <source>
        <dbReference type="ARBA" id="ARBA00005100"/>
    </source>
</evidence>
<keyword evidence="9" id="KW-1133">Transmembrane helix</keyword>
<comment type="pathway">
    <text evidence="3">Nucleotide-sugar biosynthesis; UDP-alpha-D-xylose biosynthesis; UDP-alpha-D-xylose from UDP-alpha-D-glucuronate: step 1/1.</text>
</comment>
<reference evidence="16" key="1">
    <citation type="journal article" date="2020" name="mSystems">
        <title>Genome- and Community-Level Interaction Insights into Carbon Utilization and Element Cycling Functions of Hydrothermarchaeota in Hydrothermal Sediment.</title>
        <authorList>
            <person name="Zhou Z."/>
            <person name="Liu Y."/>
            <person name="Xu W."/>
            <person name="Pan J."/>
            <person name="Luo Z.H."/>
            <person name="Li M."/>
        </authorList>
    </citation>
    <scope>NUCLEOTIDE SEQUENCE [LARGE SCALE GENOMIC DNA]</scope>
    <source>
        <strain evidence="16">SpSt-902</strain>
    </source>
</reference>
<dbReference type="PANTHER" id="PTHR43078">
    <property type="entry name" value="UDP-GLUCURONIC ACID DECARBOXYLASE-RELATED"/>
    <property type="match status" value="1"/>
</dbReference>
<evidence type="ECO:0000256" key="9">
    <source>
        <dbReference type="ARBA" id="ARBA00022989"/>
    </source>
</evidence>
<dbReference type="GO" id="GO:0033320">
    <property type="term" value="P:UDP-D-xylose biosynthetic process"/>
    <property type="evidence" value="ECO:0007669"/>
    <property type="project" value="UniProtKB-UniPathway"/>
</dbReference>
<dbReference type="Pfam" id="PF16363">
    <property type="entry name" value="GDP_Man_Dehyd"/>
    <property type="match status" value="1"/>
</dbReference>
<evidence type="ECO:0000256" key="8">
    <source>
        <dbReference type="ARBA" id="ARBA00022968"/>
    </source>
</evidence>
<sequence length="308" mass="34549">MTGGAGFIGSHLVEKLLSEGHAVDVLDNFYTGTRRYLSFDSGKVSRLLEQDVADPVVGKYDGIFHLACPASPVHYQVKPLDTFRTAVWGTWQVLENCRANHARVVIASTSEVYGNPLEHPQRESYFGNVNPVGIRSCYDEGKRGGETIAMDFRRVYGVDARIVRIFNTYGPRMLFNDGRVVSNFCHQALLGEPLTVYGDGSQTRSFCFVSDMVEGLVRAMQSEDFDSPVNLGNPLEYRVIELAQLVLKLSGGKSSIEYKPLPPDDPCRRKPDISKARRILGWEPRIPVEEGLRKTIEEFRERMGFHGN</sequence>
<name>A0A7C3QUD8_9BACT</name>
<keyword evidence="12" id="KW-0472">Membrane</keyword>
<dbReference type="GO" id="GO:0048040">
    <property type="term" value="F:UDP-glucuronate decarboxylase activity"/>
    <property type="evidence" value="ECO:0007669"/>
    <property type="project" value="UniProtKB-EC"/>
</dbReference>
<keyword evidence="6" id="KW-0812">Transmembrane</keyword>
<accession>A0A7C3QUD8</accession>
<proteinExistence type="inferred from homology"/>
<dbReference type="UniPathway" id="UPA00796">
    <property type="reaction ID" value="UER00771"/>
</dbReference>
<evidence type="ECO:0000256" key="6">
    <source>
        <dbReference type="ARBA" id="ARBA00022692"/>
    </source>
</evidence>
<dbReference type="InterPro" id="IPR036291">
    <property type="entry name" value="NAD(P)-bd_dom_sf"/>
</dbReference>
<dbReference type="GO" id="GO:0070403">
    <property type="term" value="F:NAD+ binding"/>
    <property type="evidence" value="ECO:0007669"/>
    <property type="project" value="InterPro"/>
</dbReference>
<dbReference type="AlphaFoldDB" id="A0A7C3QUD8"/>
<comment type="cofactor">
    <cofactor evidence="1">
        <name>NAD(+)</name>
        <dbReference type="ChEBI" id="CHEBI:57540"/>
    </cofactor>
</comment>
<dbReference type="GO" id="GO:0042732">
    <property type="term" value="P:D-xylose metabolic process"/>
    <property type="evidence" value="ECO:0007669"/>
    <property type="project" value="InterPro"/>
</dbReference>
<evidence type="ECO:0000256" key="12">
    <source>
        <dbReference type="ARBA" id="ARBA00023136"/>
    </source>
</evidence>
<dbReference type="FunFam" id="3.40.50.720:FF:000065">
    <property type="entry name" value="UDP-glucuronic acid decarboxylase 1"/>
    <property type="match status" value="1"/>
</dbReference>
<evidence type="ECO:0000256" key="13">
    <source>
        <dbReference type="ARBA" id="ARBA00023180"/>
    </source>
</evidence>
<feature type="domain" description="NAD(P)-binding" evidence="15">
    <location>
        <begin position="2"/>
        <end position="295"/>
    </location>
</feature>
<comment type="similarity">
    <text evidence="4">Belongs to the NAD(P)-dependent epimerase/dehydratase family. UDP-glucuronic acid decarboxylase subfamily.</text>
</comment>
<dbReference type="InterPro" id="IPR044516">
    <property type="entry name" value="UXS-like"/>
</dbReference>
<evidence type="ECO:0000313" key="16">
    <source>
        <dbReference type="EMBL" id="HFT93891.1"/>
    </source>
</evidence>